<dbReference type="InterPro" id="IPR037171">
    <property type="entry name" value="NagB/RpiA_transferase-like"/>
</dbReference>
<dbReference type="RefSeq" id="WP_322949260.1">
    <property type="nucleotide sequence ID" value="NZ_JAYEET010000036.1"/>
</dbReference>
<dbReference type="InterPro" id="IPR036390">
    <property type="entry name" value="WH_DNA-bd_sf"/>
</dbReference>
<evidence type="ECO:0000259" key="4">
    <source>
        <dbReference type="PROSITE" id="PS51000"/>
    </source>
</evidence>
<dbReference type="SMART" id="SM00420">
    <property type="entry name" value="HTH_DEOR"/>
    <property type="match status" value="1"/>
</dbReference>
<dbReference type="Proteomes" id="UP001292571">
    <property type="component" value="Unassembled WGS sequence"/>
</dbReference>
<evidence type="ECO:0000256" key="3">
    <source>
        <dbReference type="ARBA" id="ARBA00023163"/>
    </source>
</evidence>
<evidence type="ECO:0000313" key="6">
    <source>
        <dbReference type="Proteomes" id="UP001292571"/>
    </source>
</evidence>
<keyword evidence="3" id="KW-0804">Transcription</keyword>
<gene>
    <name evidence="5" type="ORF">SOP97_11400</name>
</gene>
<dbReference type="SUPFAM" id="SSF100950">
    <property type="entry name" value="NagB/RpiA/CoA transferase-like"/>
    <property type="match status" value="1"/>
</dbReference>
<dbReference type="SUPFAM" id="SSF46785">
    <property type="entry name" value="Winged helix' DNA-binding domain"/>
    <property type="match status" value="1"/>
</dbReference>
<keyword evidence="1" id="KW-0805">Transcription regulation</keyword>
<feature type="domain" description="HTH deoR-type" evidence="4">
    <location>
        <begin position="6"/>
        <end position="61"/>
    </location>
</feature>
<dbReference type="InterPro" id="IPR001034">
    <property type="entry name" value="DeoR_HTH"/>
</dbReference>
<dbReference type="InterPro" id="IPR050313">
    <property type="entry name" value="Carb_Metab_HTH_regulators"/>
</dbReference>
<dbReference type="EMBL" id="JAYEET010000036">
    <property type="protein sequence ID" value="MEA1606418.1"/>
    <property type="molecule type" value="Genomic_DNA"/>
</dbReference>
<dbReference type="Pfam" id="PF08220">
    <property type="entry name" value="HTH_DeoR"/>
    <property type="match status" value="1"/>
</dbReference>
<protein>
    <submittedName>
        <fullName evidence="5">DeoR family transcriptional regulator</fullName>
    </submittedName>
</protein>
<reference evidence="5 6" key="1">
    <citation type="submission" date="2023-12" db="EMBL/GenBank/DDBJ databases">
        <title>Pseudomonas sp. T5W1.</title>
        <authorList>
            <person name="Maltman C."/>
        </authorList>
    </citation>
    <scope>NUCLEOTIDE SEQUENCE [LARGE SCALE GENOMIC DNA]</scope>
    <source>
        <strain evidence="5 6">T5W1</strain>
    </source>
</reference>
<evidence type="ECO:0000256" key="1">
    <source>
        <dbReference type="ARBA" id="ARBA00023015"/>
    </source>
</evidence>
<name>A0ABU5PA58_9PSED</name>
<dbReference type="PROSITE" id="PS51000">
    <property type="entry name" value="HTH_DEOR_2"/>
    <property type="match status" value="1"/>
</dbReference>
<proteinExistence type="predicted"/>
<dbReference type="Pfam" id="PF00455">
    <property type="entry name" value="DeoRC"/>
    <property type="match status" value="1"/>
</dbReference>
<dbReference type="PANTHER" id="PTHR30363:SF44">
    <property type="entry name" value="AGA OPERON TRANSCRIPTIONAL REPRESSOR-RELATED"/>
    <property type="match status" value="1"/>
</dbReference>
<accession>A0ABU5PA58</accession>
<evidence type="ECO:0000256" key="2">
    <source>
        <dbReference type="ARBA" id="ARBA00023125"/>
    </source>
</evidence>
<dbReference type="PROSITE" id="PS00894">
    <property type="entry name" value="HTH_DEOR_1"/>
    <property type="match status" value="1"/>
</dbReference>
<dbReference type="Gene3D" id="1.10.10.10">
    <property type="entry name" value="Winged helix-like DNA-binding domain superfamily/Winged helix DNA-binding domain"/>
    <property type="match status" value="1"/>
</dbReference>
<dbReference type="PANTHER" id="PTHR30363">
    <property type="entry name" value="HTH-TYPE TRANSCRIPTIONAL REGULATOR SRLR-RELATED"/>
    <property type="match status" value="1"/>
</dbReference>
<dbReference type="PRINTS" id="PR00037">
    <property type="entry name" value="HTHLACR"/>
</dbReference>
<sequence>MSKRNTPQRRHTILALLAEQGEVSVDALSKAFATSEVTIRKDLAALEKSGLLLRRYGGAVPIPQELISDVQPISQYKQAIARAGVARIREHARIIIDSGTTTAAMIPQLGYKPGLVVMTNSLNVARAISELEHEPILLMTGGTWDPHSESFQGQVAEQVLRSYDFDQLFIGADGIDLNRGTTTFNELLGLSRVMAEVAREVVVMVESDKIGRKIPNLELPWGGIHTLITDERLDNQAREQLTARGIKLICASVEA</sequence>
<dbReference type="Gene3D" id="3.40.50.1360">
    <property type="match status" value="1"/>
</dbReference>
<dbReference type="InterPro" id="IPR014036">
    <property type="entry name" value="DeoR-like_C"/>
</dbReference>
<dbReference type="InterPro" id="IPR018356">
    <property type="entry name" value="Tscrpt_reg_HTH_DeoR_CS"/>
</dbReference>
<keyword evidence="6" id="KW-1185">Reference proteome</keyword>
<keyword evidence="2" id="KW-0238">DNA-binding</keyword>
<evidence type="ECO:0000313" key="5">
    <source>
        <dbReference type="EMBL" id="MEA1606418.1"/>
    </source>
</evidence>
<comment type="caution">
    <text evidence="5">The sequence shown here is derived from an EMBL/GenBank/DDBJ whole genome shotgun (WGS) entry which is preliminary data.</text>
</comment>
<dbReference type="InterPro" id="IPR036388">
    <property type="entry name" value="WH-like_DNA-bd_sf"/>
</dbReference>
<dbReference type="SMART" id="SM01134">
    <property type="entry name" value="DeoRC"/>
    <property type="match status" value="1"/>
</dbReference>
<organism evidence="5 6">
    <name type="scientific">Pseudomonas spirodelae</name>
    <dbReference type="NCBI Taxonomy" id="3101751"/>
    <lineage>
        <taxon>Bacteria</taxon>
        <taxon>Pseudomonadati</taxon>
        <taxon>Pseudomonadota</taxon>
        <taxon>Gammaproteobacteria</taxon>
        <taxon>Pseudomonadales</taxon>
        <taxon>Pseudomonadaceae</taxon>
        <taxon>Pseudomonas</taxon>
    </lineage>
</organism>